<evidence type="ECO:0000256" key="1">
    <source>
        <dbReference type="ARBA" id="ARBA00008791"/>
    </source>
</evidence>
<gene>
    <name evidence="3" type="ORF">ACFQRB_18545</name>
</gene>
<dbReference type="InterPro" id="IPR014729">
    <property type="entry name" value="Rossmann-like_a/b/a_fold"/>
</dbReference>
<dbReference type="PANTHER" id="PTHR46268">
    <property type="entry name" value="STRESS RESPONSE PROTEIN NHAX"/>
    <property type="match status" value="1"/>
</dbReference>
<feature type="domain" description="UspA" evidence="2">
    <location>
        <begin position="149"/>
        <end position="285"/>
    </location>
</feature>
<evidence type="ECO:0000313" key="4">
    <source>
        <dbReference type="Proteomes" id="UP001596368"/>
    </source>
</evidence>
<feature type="domain" description="UspA" evidence="2">
    <location>
        <begin position="1"/>
        <end position="138"/>
    </location>
</feature>
<evidence type="ECO:0000259" key="2">
    <source>
        <dbReference type="Pfam" id="PF00582"/>
    </source>
</evidence>
<keyword evidence="4" id="KW-1185">Reference proteome</keyword>
<name>A0ABD5XS51_9EURY</name>
<protein>
    <submittedName>
        <fullName evidence="3">Universal stress protein</fullName>
    </submittedName>
</protein>
<comment type="caution">
    <text evidence="3">The sequence shown here is derived from an EMBL/GenBank/DDBJ whole genome shotgun (WGS) entry which is preliminary data.</text>
</comment>
<dbReference type="Proteomes" id="UP001596368">
    <property type="component" value="Unassembled WGS sequence"/>
</dbReference>
<dbReference type="Gene3D" id="3.40.50.620">
    <property type="entry name" value="HUPs"/>
    <property type="match status" value="2"/>
</dbReference>
<dbReference type="Pfam" id="PF00582">
    <property type="entry name" value="Usp"/>
    <property type="match status" value="2"/>
</dbReference>
<reference evidence="3 4" key="1">
    <citation type="journal article" date="2019" name="Int. J. Syst. Evol. Microbiol.">
        <title>The Global Catalogue of Microorganisms (GCM) 10K type strain sequencing project: providing services to taxonomists for standard genome sequencing and annotation.</title>
        <authorList>
            <consortium name="The Broad Institute Genomics Platform"/>
            <consortium name="The Broad Institute Genome Sequencing Center for Infectious Disease"/>
            <person name="Wu L."/>
            <person name="Ma J."/>
        </authorList>
    </citation>
    <scope>NUCLEOTIDE SEQUENCE [LARGE SCALE GENOMIC DNA]</scope>
    <source>
        <strain evidence="3 4">DT92</strain>
    </source>
</reference>
<dbReference type="SUPFAM" id="SSF52402">
    <property type="entry name" value="Adenine nucleotide alpha hydrolases-like"/>
    <property type="match status" value="2"/>
</dbReference>
<organism evidence="3 4">
    <name type="scientific">Halobaculum litoreum</name>
    <dbReference type="NCBI Taxonomy" id="3031998"/>
    <lineage>
        <taxon>Archaea</taxon>
        <taxon>Methanobacteriati</taxon>
        <taxon>Methanobacteriota</taxon>
        <taxon>Stenosarchaea group</taxon>
        <taxon>Halobacteria</taxon>
        <taxon>Halobacteriales</taxon>
        <taxon>Haloferacaceae</taxon>
        <taxon>Halobaculum</taxon>
    </lineage>
</organism>
<accession>A0ABD5XS51</accession>
<dbReference type="CDD" id="cd00293">
    <property type="entry name" value="USP-like"/>
    <property type="match status" value="2"/>
</dbReference>
<dbReference type="PANTHER" id="PTHR46268:SF6">
    <property type="entry name" value="UNIVERSAL STRESS PROTEIN UP12"/>
    <property type="match status" value="1"/>
</dbReference>
<dbReference type="PRINTS" id="PR01438">
    <property type="entry name" value="UNVRSLSTRESS"/>
</dbReference>
<sequence length="288" mass="29424">MYDRILFPFDGSDGARAVLDHAADLAAATDATVQVLYVADTARDSVTTVGSEVVDALEREGAGVVAEAETALERLGVDAETAVVQGDPAGTIADYAERYASDLVVMPSQAREGASRLLLGSVTEKVIRLSPVPVLTVRMRPDERVSFPYRRVLVPTDGSEPAERAATHAVDLAAVVGAAVEALSVVDDAGLAAEVRSAVGDGRDEADATAAAERVAALAAERGVEATTSVAHGSPADAIRSAVEGSDVDLVVLGATGASTLDRLLLGSVAERVARSVTVPVITVPDGG</sequence>
<evidence type="ECO:0000313" key="3">
    <source>
        <dbReference type="EMBL" id="MFC7137903.1"/>
    </source>
</evidence>
<dbReference type="EMBL" id="JBHSZG010000008">
    <property type="protein sequence ID" value="MFC7137903.1"/>
    <property type="molecule type" value="Genomic_DNA"/>
</dbReference>
<dbReference type="InterPro" id="IPR006016">
    <property type="entry name" value="UspA"/>
</dbReference>
<dbReference type="InterPro" id="IPR006015">
    <property type="entry name" value="Universal_stress_UspA"/>
</dbReference>
<proteinExistence type="inferred from homology"/>
<dbReference type="AlphaFoldDB" id="A0ABD5XS51"/>
<comment type="similarity">
    <text evidence="1">Belongs to the universal stress protein A family.</text>
</comment>